<evidence type="ECO:0000313" key="3">
    <source>
        <dbReference type="Proteomes" id="UP000639772"/>
    </source>
</evidence>
<dbReference type="Proteomes" id="UP000639772">
    <property type="component" value="Chromosome 1"/>
</dbReference>
<name>A0A835VKB7_VANPL</name>
<comment type="caution">
    <text evidence="2">The sequence shown here is derived from an EMBL/GenBank/DDBJ whole genome shotgun (WGS) entry which is preliminary data.</text>
</comment>
<accession>A0A835VKB7</accession>
<feature type="region of interest" description="Disordered" evidence="1">
    <location>
        <begin position="59"/>
        <end position="89"/>
    </location>
</feature>
<organism evidence="2 3">
    <name type="scientific">Vanilla planifolia</name>
    <name type="common">Vanilla</name>
    <dbReference type="NCBI Taxonomy" id="51239"/>
    <lineage>
        <taxon>Eukaryota</taxon>
        <taxon>Viridiplantae</taxon>
        <taxon>Streptophyta</taxon>
        <taxon>Embryophyta</taxon>
        <taxon>Tracheophyta</taxon>
        <taxon>Spermatophyta</taxon>
        <taxon>Magnoliopsida</taxon>
        <taxon>Liliopsida</taxon>
        <taxon>Asparagales</taxon>
        <taxon>Orchidaceae</taxon>
        <taxon>Vanilloideae</taxon>
        <taxon>Vanilleae</taxon>
        <taxon>Vanilla</taxon>
    </lineage>
</organism>
<dbReference type="EMBL" id="JADCNM010000001">
    <property type="protein sequence ID" value="KAG0500138.1"/>
    <property type="molecule type" value="Genomic_DNA"/>
</dbReference>
<evidence type="ECO:0008006" key="4">
    <source>
        <dbReference type="Google" id="ProtNLM"/>
    </source>
</evidence>
<evidence type="ECO:0000256" key="1">
    <source>
        <dbReference type="SAM" id="MobiDB-lite"/>
    </source>
</evidence>
<dbReference type="PANTHER" id="PTHR35690">
    <property type="entry name" value="OS01G0363500 PROTEIN"/>
    <property type="match status" value="1"/>
</dbReference>
<dbReference type="OrthoDB" id="44190at2759"/>
<gene>
    <name evidence="2" type="ORF">HPP92_000210</name>
</gene>
<protein>
    <recommendedName>
        <fullName evidence="4">Microbial collagenase</fullName>
    </recommendedName>
</protein>
<dbReference type="PANTHER" id="PTHR35690:SF1">
    <property type="entry name" value="OS01G0363500 PROTEIN"/>
    <property type="match status" value="1"/>
</dbReference>
<sequence length="264" mass="29311">MAFVVSPSQAPPFSFPSKSPSFVTWSFHLSVSSFSRRPIPTSEHRRRRRLLRLTEVSPAPELGAVEEKPEASSPTLSRGEEDGPSNVSGWGLEESVLLLKRAGKTRDVPPVEVVAALSTIRKAKVDSSSFLETLGGSESPGRTWMLIFTAQKRLDKGRYLPVTAVQRFDAAAKRIENGVYLGPIGHLTFEGKFSWKGKILAFMFEYLRLKIGPFGPLEISLGKQEREPTTTDAFFIWFYIDEEIAVAQGKGGGFAFWSRCHNVT</sequence>
<evidence type="ECO:0000313" key="2">
    <source>
        <dbReference type="EMBL" id="KAG0500138.1"/>
    </source>
</evidence>
<dbReference type="AlphaFoldDB" id="A0A835VKB7"/>
<reference evidence="2 3" key="1">
    <citation type="journal article" date="2020" name="Nat. Food">
        <title>A phased Vanilla planifolia genome enables genetic improvement of flavour and production.</title>
        <authorList>
            <person name="Hasing T."/>
            <person name="Tang H."/>
            <person name="Brym M."/>
            <person name="Khazi F."/>
            <person name="Huang T."/>
            <person name="Chambers A.H."/>
        </authorList>
    </citation>
    <scope>NUCLEOTIDE SEQUENCE [LARGE SCALE GENOMIC DNA]</scope>
    <source>
        <tissue evidence="2">Leaf</tissue>
    </source>
</reference>
<proteinExistence type="predicted"/>